<organism evidence="2 3">
    <name type="scientific">Aphis glycines</name>
    <name type="common">Soybean aphid</name>
    <dbReference type="NCBI Taxonomy" id="307491"/>
    <lineage>
        <taxon>Eukaryota</taxon>
        <taxon>Metazoa</taxon>
        <taxon>Ecdysozoa</taxon>
        <taxon>Arthropoda</taxon>
        <taxon>Hexapoda</taxon>
        <taxon>Insecta</taxon>
        <taxon>Pterygota</taxon>
        <taxon>Neoptera</taxon>
        <taxon>Paraneoptera</taxon>
        <taxon>Hemiptera</taxon>
        <taxon>Sternorrhyncha</taxon>
        <taxon>Aphidomorpha</taxon>
        <taxon>Aphidoidea</taxon>
        <taxon>Aphididae</taxon>
        <taxon>Aphidini</taxon>
        <taxon>Aphis</taxon>
        <taxon>Aphis</taxon>
    </lineage>
</organism>
<keyword evidence="3" id="KW-1185">Reference proteome</keyword>
<keyword evidence="1" id="KW-1133">Transmembrane helix</keyword>
<feature type="transmembrane region" description="Helical" evidence="1">
    <location>
        <begin position="180"/>
        <end position="203"/>
    </location>
</feature>
<name>A0A6G0TA75_APHGL</name>
<dbReference type="EMBL" id="VYZN01000047">
    <property type="protein sequence ID" value="KAE9529057.1"/>
    <property type="molecule type" value="Genomic_DNA"/>
</dbReference>
<feature type="transmembrane region" description="Helical" evidence="1">
    <location>
        <begin position="243"/>
        <end position="262"/>
    </location>
</feature>
<reference evidence="2 3" key="1">
    <citation type="submission" date="2019-08" db="EMBL/GenBank/DDBJ databases">
        <title>The genome of the soybean aphid Biotype 1, its phylome, world population structure and adaptation to the North American continent.</title>
        <authorList>
            <person name="Giordano R."/>
            <person name="Donthu R.K."/>
            <person name="Hernandez A.G."/>
            <person name="Wright C.L."/>
            <person name="Zimin A.V."/>
        </authorList>
    </citation>
    <scope>NUCLEOTIDE SEQUENCE [LARGE SCALE GENOMIC DNA]</scope>
    <source>
        <tissue evidence="2">Whole aphids</tissue>
    </source>
</reference>
<accession>A0A6G0TA75</accession>
<feature type="transmembrane region" description="Helical" evidence="1">
    <location>
        <begin position="110"/>
        <end position="130"/>
    </location>
</feature>
<evidence type="ECO:0000256" key="1">
    <source>
        <dbReference type="SAM" id="Phobius"/>
    </source>
</evidence>
<feature type="transmembrane region" description="Helical" evidence="1">
    <location>
        <begin position="215"/>
        <end position="237"/>
    </location>
</feature>
<evidence type="ECO:0000313" key="3">
    <source>
        <dbReference type="Proteomes" id="UP000475862"/>
    </source>
</evidence>
<keyword evidence="1" id="KW-0472">Membrane</keyword>
<comment type="caution">
    <text evidence="2">The sequence shown here is derived from an EMBL/GenBank/DDBJ whole genome shotgun (WGS) entry which is preliminary data.</text>
</comment>
<feature type="transmembrane region" description="Helical" evidence="1">
    <location>
        <begin position="20"/>
        <end position="38"/>
    </location>
</feature>
<keyword evidence="1" id="KW-0812">Transmembrane</keyword>
<evidence type="ECO:0000313" key="2">
    <source>
        <dbReference type="EMBL" id="KAE9529057.1"/>
    </source>
</evidence>
<gene>
    <name evidence="2" type="ORF">AGLY_012011</name>
</gene>
<dbReference type="AlphaFoldDB" id="A0A6G0TA75"/>
<dbReference type="Proteomes" id="UP000475862">
    <property type="component" value="Unassembled WGS sequence"/>
</dbReference>
<protein>
    <submittedName>
        <fullName evidence="2">Uncharacterized protein</fullName>
    </submittedName>
</protein>
<sequence length="296" mass="34757">MKYSKLQISMLLSIIDCFKFDCNGIIIIIIIFTNLIKYYKIKKYFLIKIKHSLILIFFSLKKKKSFFINSSQEDTIMSYDCISKNKYAIPWMAYTGRSVLFIFNINLKILIKNVFEVYLSAQVIIILIQLKNTLNKEKLLKSNNFFTLLINPVYATNNIKNTNVVLLPFVIDFLNILEHVFLLLLLNNFILFSFKIIFIFNILSQTKLELTLITVKHFIICMSFVNQSFSIIIESLILRSVMPFVFCILVFIKYLNFNIVVLNSHSKIKVEDTKFVLRNANLQCFMFARQRTLMGS</sequence>
<proteinExistence type="predicted"/>